<dbReference type="AlphaFoldDB" id="A0A7M4E0K7"/>
<name>A0A7M4E0K7_CROPO</name>
<dbReference type="InterPro" id="IPR031390">
    <property type="entry name" value="OFCC1"/>
</dbReference>
<dbReference type="GeneTree" id="ENSGT00940000163681"/>
<keyword evidence="1" id="KW-0812">Transmembrane</keyword>
<accession>A0A7M4E0K7</accession>
<feature type="transmembrane region" description="Helical" evidence="1">
    <location>
        <begin position="320"/>
        <end position="337"/>
    </location>
</feature>
<dbReference type="Proteomes" id="UP000594220">
    <property type="component" value="Unplaced"/>
</dbReference>
<evidence type="ECO:0000256" key="1">
    <source>
        <dbReference type="SAM" id="Phobius"/>
    </source>
</evidence>
<dbReference type="Ensembl" id="ENSCPRT00005002991.1">
    <property type="protein sequence ID" value="ENSCPRP00005002566.1"/>
    <property type="gene ID" value="ENSCPRG00005001867.1"/>
</dbReference>
<sequence>PPLTVSASVDWSKAPQPIEIQLKCLRGVRDKVPKGRYVLKVSFLSHLGGNVFHLSKMKEQQWAGTTLPVSHDGNFYDIEICFNHSIHTTLPARRDMKPGMVLLFQLFLLCGINTYIDRIVGWGVFPVCDTNLDTLEGKFKCPFLRGHYDSKLDRFKKIENLISLDLDHWLCNLYFQVCIKKVWVHFGSLLSLTEAMSLFLTHLIAVLPVFVCACVETWSRAPDQITAIQNGQIRSRIGSLPTCTGLVAAGRGCLHPLYLMSWSVKCYDQNMLSKFIQFQSDTCYASQSDFLSKGIIEHIHFGVYAVFSELGLVQWRSWDFWLMILLVVFLWFVRLYLHYCSQWLYLQVISVPVTKFQLFPHTVELCYQISLLHTSEEVAMVVVGPLTLNAVMLLMILIRWGCQQVFDSFPSFLSKFIMAIGLWTILDPLAVFIVDAFLGRLTYRVEKPIADAAKLYWLFLRTEQSGIPGALITLMLYTSLFIVSSTILYIYFLRLNSEGWLLDVFQRIHSDETAFFVPFDLEISNQELSYVVKKAEQWRGINGERRKVAVYDYIWKDYVSKSGVSSCDLQHQDEIFKSRATSRDITVHVSIFTVHLSGFQELYRHFLRLSDGAIVEVGYIYFASMSGPRGDRTEHTSPPKSADTLQNQEFTSEVVLFLPSAPSISPTRDYAHSHPSQCHF</sequence>
<protein>
    <submittedName>
        <fullName evidence="2">Uncharacterized protein</fullName>
    </submittedName>
</protein>
<feature type="transmembrane region" description="Helical" evidence="1">
    <location>
        <begin position="378"/>
        <end position="400"/>
    </location>
</feature>
<dbReference type="PANTHER" id="PTHR33862">
    <property type="entry name" value="OROFACIAL CLEFT 1 CANDIDATE GENE 1 PROTEIN"/>
    <property type="match status" value="1"/>
</dbReference>
<feature type="transmembrane region" description="Helical" evidence="1">
    <location>
        <begin position="467"/>
        <end position="492"/>
    </location>
</feature>
<reference evidence="2" key="2">
    <citation type="submission" date="2025-09" db="UniProtKB">
        <authorList>
            <consortium name="Ensembl"/>
        </authorList>
    </citation>
    <scope>IDENTIFICATION</scope>
</reference>
<keyword evidence="1" id="KW-0472">Membrane</keyword>
<keyword evidence="1" id="KW-1133">Transmembrane helix</keyword>
<reference evidence="2" key="1">
    <citation type="submission" date="2025-08" db="UniProtKB">
        <authorList>
            <consortium name="Ensembl"/>
        </authorList>
    </citation>
    <scope>IDENTIFICATION</scope>
</reference>
<feature type="transmembrane region" description="Helical" evidence="1">
    <location>
        <begin position="412"/>
        <end position="434"/>
    </location>
</feature>
<keyword evidence="3" id="KW-1185">Reference proteome</keyword>
<proteinExistence type="predicted"/>
<dbReference type="PANTHER" id="PTHR33862:SF3">
    <property type="entry name" value="OROFACIAL CLEFT 1 CANDIDATE GENE 1 PROTEIN"/>
    <property type="match status" value="1"/>
</dbReference>
<dbReference type="OMA" id="KWEHHHR"/>
<evidence type="ECO:0000313" key="3">
    <source>
        <dbReference type="Proteomes" id="UP000594220"/>
    </source>
</evidence>
<evidence type="ECO:0000313" key="2">
    <source>
        <dbReference type="Ensembl" id="ENSCPRP00005002566.1"/>
    </source>
</evidence>
<organism evidence="2 3">
    <name type="scientific">Crocodylus porosus</name>
    <name type="common">Saltwater crocodile</name>
    <name type="synonym">Estuarine crocodile</name>
    <dbReference type="NCBI Taxonomy" id="8502"/>
    <lineage>
        <taxon>Eukaryota</taxon>
        <taxon>Metazoa</taxon>
        <taxon>Chordata</taxon>
        <taxon>Craniata</taxon>
        <taxon>Vertebrata</taxon>
        <taxon>Euteleostomi</taxon>
        <taxon>Archelosauria</taxon>
        <taxon>Archosauria</taxon>
        <taxon>Crocodylia</taxon>
        <taxon>Longirostres</taxon>
        <taxon>Crocodylidae</taxon>
        <taxon>Crocodylus</taxon>
    </lineage>
</organism>